<reference evidence="2" key="1">
    <citation type="journal article" date="2021" name="Open Biol.">
        <title>Shared evolutionary footprints suggest mitochondrial oxidative damage underlies multiple complex I losses in fungi.</title>
        <authorList>
            <person name="Schikora-Tamarit M.A."/>
            <person name="Marcet-Houben M."/>
            <person name="Nosek J."/>
            <person name="Gabaldon T."/>
        </authorList>
    </citation>
    <scope>NUCLEOTIDE SEQUENCE</scope>
    <source>
        <strain evidence="2">CBS6075</strain>
    </source>
</reference>
<evidence type="ECO:0000313" key="2">
    <source>
        <dbReference type="EMBL" id="KAH3671944.1"/>
    </source>
</evidence>
<reference evidence="2" key="2">
    <citation type="submission" date="2021-01" db="EMBL/GenBank/DDBJ databases">
        <authorList>
            <person name="Schikora-Tamarit M.A."/>
        </authorList>
    </citation>
    <scope>NUCLEOTIDE SEQUENCE</scope>
    <source>
        <strain evidence="2">CBS6075</strain>
    </source>
</reference>
<comment type="caution">
    <text evidence="2">The sequence shown here is derived from an EMBL/GenBank/DDBJ whole genome shotgun (WGS) entry which is preliminary data.</text>
</comment>
<name>A0A9P8TAT5_9ASCO</name>
<proteinExistence type="predicted"/>
<sequence length="158" mass="16650">MLTLPGRVDPPKVVEVNDVMSEFCLWYPGFIGEEAWEPGLLDWIDCVSLNWLGGFKELPFLFRSIDDFFLPPNFLISPPPTEPIAPAPAPTAPTPAPIPAPIAPAPAPTAPAPACPTKPAAPPTSFNGAPASPASSPDSESSGLMYLGSKYPSKITDP</sequence>
<feature type="region of interest" description="Disordered" evidence="1">
    <location>
        <begin position="80"/>
        <end position="158"/>
    </location>
</feature>
<accession>A0A9P8TAT5</accession>
<dbReference type="EMBL" id="JAEUBE010000042">
    <property type="protein sequence ID" value="KAH3671944.1"/>
    <property type="molecule type" value="Genomic_DNA"/>
</dbReference>
<dbReference type="Proteomes" id="UP000769157">
    <property type="component" value="Unassembled WGS sequence"/>
</dbReference>
<organism evidence="2 3">
    <name type="scientific">Ogataea philodendri</name>
    <dbReference type="NCBI Taxonomy" id="1378263"/>
    <lineage>
        <taxon>Eukaryota</taxon>
        <taxon>Fungi</taxon>
        <taxon>Dikarya</taxon>
        <taxon>Ascomycota</taxon>
        <taxon>Saccharomycotina</taxon>
        <taxon>Pichiomycetes</taxon>
        <taxon>Pichiales</taxon>
        <taxon>Pichiaceae</taxon>
        <taxon>Ogataea</taxon>
    </lineage>
</organism>
<dbReference type="RefSeq" id="XP_046065059.1">
    <property type="nucleotide sequence ID" value="XM_046202066.1"/>
</dbReference>
<evidence type="ECO:0000256" key="1">
    <source>
        <dbReference type="SAM" id="MobiDB-lite"/>
    </source>
</evidence>
<dbReference type="AlphaFoldDB" id="A0A9P8TAT5"/>
<feature type="compositionally biased region" description="Low complexity" evidence="1">
    <location>
        <begin position="129"/>
        <end position="142"/>
    </location>
</feature>
<dbReference type="GeneID" id="70232098"/>
<keyword evidence="3" id="KW-1185">Reference proteome</keyword>
<gene>
    <name evidence="2" type="ORF">OGAPHI_000130</name>
</gene>
<feature type="compositionally biased region" description="Pro residues" evidence="1">
    <location>
        <begin position="80"/>
        <end position="122"/>
    </location>
</feature>
<protein>
    <submittedName>
        <fullName evidence="2">Uncharacterized protein</fullName>
    </submittedName>
</protein>
<evidence type="ECO:0000313" key="3">
    <source>
        <dbReference type="Proteomes" id="UP000769157"/>
    </source>
</evidence>